<keyword evidence="4" id="KW-0804">Transcription</keyword>
<dbReference type="GO" id="GO:0005634">
    <property type="term" value="C:nucleus"/>
    <property type="evidence" value="ECO:0007669"/>
    <property type="project" value="UniProtKB-SubCell"/>
</dbReference>
<dbReference type="PANTHER" id="PTHR34042:SF7">
    <property type="entry name" value="OS07G0679100 PROTEIN"/>
    <property type="match status" value="1"/>
</dbReference>
<dbReference type="GO" id="GO:0045892">
    <property type="term" value="P:negative regulation of DNA-templated transcription"/>
    <property type="evidence" value="ECO:0007669"/>
    <property type="project" value="InterPro"/>
</dbReference>
<keyword evidence="2" id="KW-0678">Repressor</keyword>
<dbReference type="AlphaFoldDB" id="A0A8T0WN64"/>
<keyword evidence="3" id="KW-0805">Transcription regulation</keyword>
<protein>
    <recommendedName>
        <fullName evidence="6">OVATE domain-containing protein</fullName>
    </recommendedName>
</protein>
<gene>
    <name evidence="7" type="ORF">PVAP13_2KG588300</name>
</gene>
<evidence type="ECO:0000256" key="4">
    <source>
        <dbReference type="ARBA" id="ARBA00023163"/>
    </source>
</evidence>
<organism evidence="7 8">
    <name type="scientific">Panicum virgatum</name>
    <name type="common">Blackwell switchgrass</name>
    <dbReference type="NCBI Taxonomy" id="38727"/>
    <lineage>
        <taxon>Eukaryota</taxon>
        <taxon>Viridiplantae</taxon>
        <taxon>Streptophyta</taxon>
        <taxon>Embryophyta</taxon>
        <taxon>Tracheophyta</taxon>
        <taxon>Spermatophyta</taxon>
        <taxon>Magnoliopsida</taxon>
        <taxon>Liliopsida</taxon>
        <taxon>Poales</taxon>
        <taxon>Poaceae</taxon>
        <taxon>PACMAD clade</taxon>
        <taxon>Panicoideae</taxon>
        <taxon>Panicodae</taxon>
        <taxon>Paniceae</taxon>
        <taxon>Panicinae</taxon>
        <taxon>Panicum</taxon>
        <taxon>Panicum sect. Hiantes</taxon>
    </lineage>
</organism>
<proteinExistence type="predicted"/>
<evidence type="ECO:0000259" key="6">
    <source>
        <dbReference type="PROSITE" id="PS51754"/>
    </source>
</evidence>
<keyword evidence="8" id="KW-1185">Reference proteome</keyword>
<evidence type="ECO:0000313" key="8">
    <source>
        <dbReference type="Proteomes" id="UP000823388"/>
    </source>
</evidence>
<evidence type="ECO:0000256" key="1">
    <source>
        <dbReference type="ARBA" id="ARBA00004123"/>
    </source>
</evidence>
<evidence type="ECO:0000256" key="3">
    <source>
        <dbReference type="ARBA" id="ARBA00023015"/>
    </source>
</evidence>
<reference evidence="7" key="1">
    <citation type="submission" date="2020-05" db="EMBL/GenBank/DDBJ databases">
        <title>WGS assembly of Panicum virgatum.</title>
        <authorList>
            <person name="Lovell J.T."/>
            <person name="Jenkins J."/>
            <person name="Shu S."/>
            <person name="Juenger T.E."/>
            <person name="Schmutz J."/>
        </authorList>
    </citation>
    <scope>NUCLEOTIDE SEQUENCE</scope>
    <source>
        <strain evidence="7">AP13</strain>
    </source>
</reference>
<dbReference type="InterPro" id="IPR006458">
    <property type="entry name" value="Ovate_C"/>
</dbReference>
<evidence type="ECO:0000256" key="5">
    <source>
        <dbReference type="ARBA" id="ARBA00023242"/>
    </source>
</evidence>
<dbReference type="PANTHER" id="PTHR34042">
    <property type="entry name" value="TRANSCRIPTION REPRESSOR OFP17"/>
    <property type="match status" value="1"/>
</dbReference>
<evidence type="ECO:0000256" key="2">
    <source>
        <dbReference type="ARBA" id="ARBA00022491"/>
    </source>
</evidence>
<keyword evidence="5" id="KW-0539">Nucleus</keyword>
<evidence type="ECO:0000313" key="7">
    <source>
        <dbReference type="EMBL" id="KAG2647537.1"/>
    </source>
</evidence>
<accession>A0A8T0WN64</accession>
<dbReference type="Proteomes" id="UP000823388">
    <property type="component" value="Chromosome 2K"/>
</dbReference>
<dbReference type="EMBL" id="CM029039">
    <property type="protein sequence ID" value="KAG2647537.1"/>
    <property type="molecule type" value="Genomic_DNA"/>
</dbReference>
<feature type="domain" description="OVATE" evidence="6">
    <location>
        <begin position="231"/>
        <end position="291"/>
    </location>
</feature>
<dbReference type="PROSITE" id="PS51754">
    <property type="entry name" value="OVATE"/>
    <property type="match status" value="1"/>
</dbReference>
<comment type="subcellular location">
    <subcellularLocation>
        <location evidence="1">Nucleus</location>
    </subcellularLocation>
</comment>
<dbReference type="InterPro" id="IPR044686">
    <property type="entry name" value="OFP17"/>
</dbReference>
<sequence>MALSQHHIDPSSYIIMHRSTTATAPAFESSSLASHLIIHTNSNKSSRARNQQFLHRIAHIHHQLKSSLHSIAILGRAMPLCCVECKPCKGHCLPGLFKSRRPAQQLRRAFGKMKVGGTRRRRRAGSFSSVRAVFWPLMSMRSEADAAAESHPPASASATDASVVSVGARAPSPSLDNGTPGATASTTAARVLALQARLDAAPRQLALTPAVSSIGVAAREEARAIVRHGEEASDVEAACRSFERHLVEMLVEERKVMDLTDVEELLCCWEKLRCPAFVQLVARFYGELCMDLFAPRDADVSSESAEALTVFATE</sequence>
<comment type="caution">
    <text evidence="7">The sequence shown here is derived from an EMBL/GenBank/DDBJ whole genome shotgun (WGS) entry which is preliminary data.</text>
</comment>
<name>A0A8T0WN64_PANVG</name>